<dbReference type="SMART" id="SM00271">
    <property type="entry name" value="DnaJ"/>
    <property type="match status" value="1"/>
</dbReference>
<dbReference type="InterPro" id="IPR001623">
    <property type="entry name" value="DnaJ_domain"/>
</dbReference>
<proteinExistence type="predicted"/>
<dbReference type="PRINTS" id="PR00625">
    <property type="entry name" value="JDOMAIN"/>
</dbReference>
<dbReference type="GO" id="GO:0030544">
    <property type="term" value="F:Hsp70 protein binding"/>
    <property type="evidence" value="ECO:0007669"/>
    <property type="project" value="InterPro"/>
</dbReference>
<dbReference type="InterPro" id="IPR008971">
    <property type="entry name" value="HSP40/DnaJ_pept-bd"/>
</dbReference>
<dbReference type="InterPro" id="IPR044713">
    <property type="entry name" value="DNJA1/2-like"/>
</dbReference>
<dbReference type="SUPFAM" id="SSF46565">
    <property type="entry name" value="Chaperone J-domain"/>
    <property type="match status" value="1"/>
</dbReference>
<sequence>MENYYSILGVSNNAKENEIKQAYRQLSFQYHPDKNGGDKVKEEQYKKINEAYDTLKDSAKRKQYDYEICMMQSPSLAGESELHDILGQLFGGMNPRKSKKNNAPMFNPMEDMMFMSFSPGMSPGMGPSSMFQSQETCIEDINHTVQITYQQAYDGINMPITISRDITLGNHNYEEDETLYVNIPKGVDHNEIITISQKGHIKDKQQSNVKVHIELLQDAQFQRQGIDLKYVHKISFKESILGFSFVLEHLNGQHIKINNPKGKIILNKSTKIVKQLGFSRGESCGNLILEFQINQPEPLTTEQIVQYENIFELKK</sequence>
<dbReference type="Gene3D" id="2.60.260.20">
    <property type="entry name" value="Urease metallochaperone UreE, N-terminal domain"/>
    <property type="match status" value="2"/>
</dbReference>
<dbReference type="CDD" id="cd10747">
    <property type="entry name" value="DnaJ_C"/>
    <property type="match status" value="1"/>
</dbReference>
<dbReference type="GO" id="GO:0051082">
    <property type="term" value="F:unfolded protein binding"/>
    <property type="evidence" value="ECO:0007669"/>
    <property type="project" value="InterPro"/>
</dbReference>
<evidence type="ECO:0000259" key="1">
    <source>
        <dbReference type="PROSITE" id="PS50076"/>
    </source>
</evidence>
<dbReference type="PANTHER" id="PTHR43888">
    <property type="entry name" value="DNAJ-LIKE-2, ISOFORM A-RELATED"/>
    <property type="match status" value="1"/>
</dbReference>
<feature type="domain" description="J" evidence="1">
    <location>
        <begin position="3"/>
        <end position="68"/>
    </location>
</feature>
<dbReference type="SUPFAM" id="SSF49493">
    <property type="entry name" value="HSP40/DnaJ peptide-binding domain"/>
    <property type="match status" value="2"/>
</dbReference>
<accession>A0A6C0KIM6</accession>
<dbReference type="GO" id="GO:0006457">
    <property type="term" value="P:protein folding"/>
    <property type="evidence" value="ECO:0007669"/>
    <property type="project" value="InterPro"/>
</dbReference>
<dbReference type="CDD" id="cd06257">
    <property type="entry name" value="DnaJ"/>
    <property type="match status" value="1"/>
</dbReference>
<name>A0A6C0KIM6_9ZZZZ</name>
<reference evidence="2" key="1">
    <citation type="journal article" date="2020" name="Nature">
        <title>Giant virus diversity and host interactions through global metagenomics.</title>
        <authorList>
            <person name="Schulz F."/>
            <person name="Roux S."/>
            <person name="Paez-Espino D."/>
            <person name="Jungbluth S."/>
            <person name="Walsh D.A."/>
            <person name="Denef V.J."/>
            <person name="McMahon K.D."/>
            <person name="Konstantinidis K.T."/>
            <person name="Eloe-Fadrosh E.A."/>
            <person name="Kyrpides N.C."/>
            <person name="Woyke T."/>
        </authorList>
    </citation>
    <scope>NUCLEOTIDE SEQUENCE</scope>
    <source>
        <strain evidence="2">GVMAG-S-3300012919-55</strain>
    </source>
</reference>
<dbReference type="InterPro" id="IPR002939">
    <property type="entry name" value="DnaJ_C"/>
</dbReference>
<protein>
    <recommendedName>
        <fullName evidence="1">J domain-containing protein</fullName>
    </recommendedName>
</protein>
<organism evidence="2">
    <name type="scientific">viral metagenome</name>
    <dbReference type="NCBI Taxonomy" id="1070528"/>
    <lineage>
        <taxon>unclassified sequences</taxon>
        <taxon>metagenomes</taxon>
        <taxon>organismal metagenomes</taxon>
    </lineage>
</organism>
<dbReference type="Pfam" id="PF00226">
    <property type="entry name" value="DnaJ"/>
    <property type="match status" value="1"/>
</dbReference>
<dbReference type="AlphaFoldDB" id="A0A6C0KIM6"/>
<dbReference type="Gene3D" id="1.10.287.110">
    <property type="entry name" value="DnaJ domain"/>
    <property type="match status" value="1"/>
</dbReference>
<dbReference type="Pfam" id="PF01556">
    <property type="entry name" value="DnaJ_C"/>
    <property type="match status" value="1"/>
</dbReference>
<evidence type="ECO:0000313" key="2">
    <source>
        <dbReference type="EMBL" id="QHU17795.1"/>
    </source>
</evidence>
<dbReference type="EMBL" id="MN740918">
    <property type="protein sequence ID" value="QHU17795.1"/>
    <property type="molecule type" value="Genomic_DNA"/>
</dbReference>
<dbReference type="InterPro" id="IPR018253">
    <property type="entry name" value="DnaJ_domain_CS"/>
</dbReference>
<dbReference type="InterPro" id="IPR036869">
    <property type="entry name" value="J_dom_sf"/>
</dbReference>
<dbReference type="PROSITE" id="PS00636">
    <property type="entry name" value="DNAJ_1"/>
    <property type="match status" value="1"/>
</dbReference>
<dbReference type="PROSITE" id="PS50076">
    <property type="entry name" value="DNAJ_2"/>
    <property type="match status" value="1"/>
</dbReference>